<dbReference type="InterPro" id="IPR050563">
    <property type="entry name" value="4-hydroxybenzoyl-CoA_TE"/>
</dbReference>
<sequence length="134" mass="15756">MSANTEGVFNVRVRYSETDQMGYVYYGNYARYYEIGRTELMRSLGVHYRSMEEKGIIMPVVSMEVKYLRPATYDDLIEIRTTIKKLDDKMIVFESMIYNEANQLLNRGIVKLCFLDKGSHERISTPSFIRQQII</sequence>
<comment type="caution">
    <text evidence="3">The sequence shown here is derived from an EMBL/GenBank/DDBJ whole genome shotgun (WGS) entry which is preliminary data.</text>
</comment>
<gene>
    <name evidence="3" type="ORF">KUV50_02495</name>
</gene>
<dbReference type="RefSeq" id="WP_222578512.1">
    <property type="nucleotide sequence ID" value="NZ_JAHVHU010000003.1"/>
</dbReference>
<keyword evidence="2" id="KW-0378">Hydrolase</keyword>
<evidence type="ECO:0000256" key="2">
    <source>
        <dbReference type="ARBA" id="ARBA00022801"/>
    </source>
</evidence>
<evidence type="ECO:0000313" key="3">
    <source>
        <dbReference type="EMBL" id="MBY5956988.1"/>
    </source>
</evidence>
<dbReference type="PANTHER" id="PTHR31793">
    <property type="entry name" value="4-HYDROXYBENZOYL-COA THIOESTERASE FAMILY MEMBER"/>
    <property type="match status" value="1"/>
</dbReference>
<dbReference type="Proteomes" id="UP000753961">
    <property type="component" value="Unassembled WGS sequence"/>
</dbReference>
<dbReference type="AlphaFoldDB" id="A0A953HSA6"/>
<protein>
    <submittedName>
        <fullName evidence="3">Acyl-CoA thioesterase</fullName>
    </submittedName>
</protein>
<dbReference type="InterPro" id="IPR006684">
    <property type="entry name" value="YbgC/YbaW"/>
</dbReference>
<dbReference type="NCBIfam" id="TIGR00051">
    <property type="entry name" value="YbgC/FadM family acyl-CoA thioesterase"/>
    <property type="match status" value="1"/>
</dbReference>
<dbReference type="PIRSF" id="PIRSF003230">
    <property type="entry name" value="YbgC"/>
    <property type="match status" value="1"/>
</dbReference>
<dbReference type="Gene3D" id="3.10.129.10">
    <property type="entry name" value="Hotdog Thioesterase"/>
    <property type="match status" value="1"/>
</dbReference>
<name>A0A953HSA6_9BACT</name>
<accession>A0A953HSA6</accession>
<dbReference type="PANTHER" id="PTHR31793:SF27">
    <property type="entry name" value="NOVEL THIOESTERASE SUPERFAMILY DOMAIN AND SAPOSIN A-TYPE DOMAIN CONTAINING PROTEIN (0610012H03RIK)"/>
    <property type="match status" value="1"/>
</dbReference>
<evidence type="ECO:0000256" key="1">
    <source>
        <dbReference type="ARBA" id="ARBA00005953"/>
    </source>
</evidence>
<reference evidence="3" key="1">
    <citation type="submission" date="2021-06" db="EMBL/GenBank/DDBJ databases">
        <title>44 bacteria genomes isolated from Dapeng, Shenzhen.</title>
        <authorList>
            <person name="Zheng W."/>
            <person name="Yu S."/>
            <person name="Huang Y."/>
        </authorList>
    </citation>
    <scope>NUCLEOTIDE SEQUENCE</scope>
    <source>
        <strain evidence="3">DP5N28-2</strain>
    </source>
</reference>
<evidence type="ECO:0000313" key="4">
    <source>
        <dbReference type="Proteomes" id="UP000753961"/>
    </source>
</evidence>
<comment type="similarity">
    <text evidence="1">Belongs to the 4-hydroxybenzoyl-CoA thioesterase family.</text>
</comment>
<proteinExistence type="inferred from homology"/>
<keyword evidence="4" id="KW-1185">Reference proteome</keyword>
<dbReference type="GO" id="GO:0047617">
    <property type="term" value="F:fatty acyl-CoA hydrolase activity"/>
    <property type="evidence" value="ECO:0007669"/>
    <property type="project" value="TreeGrafter"/>
</dbReference>
<organism evidence="3 4">
    <name type="scientific">Membranihabitans marinus</name>
    <dbReference type="NCBI Taxonomy" id="1227546"/>
    <lineage>
        <taxon>Bacteria</taxon>
        <taxon>Pseudomonadati</taxon>
        <taxon>Bacteroidota</taxon>
        <taxon>Saprospiria</taxon>
        <taxon>Saprospirales</taxon>
        <taxon>Saprospiraceae</taxon>
        <taxon>Membranihabitans</taxon>
    </lineage>
</organism>
<dbReference type="CDD" id="cd00586">
    <property type="entry name" value="4HBT"/>
    <property type="match status" value="1"/>
</dbReference>
<dbReference type="InterPro" id="IPR029069">
    <property type="entry name" value="HotDog_dom_sf"/>
</dbReference>
<dbReference type="EMBL" id="JAHVHU010000003">
    <property type="protein sequence ID" value="MBY5956988.1"/>
    <property type="molecule type" value="Genomic_DNA"/>
</dbReference>
<dbReference type="SUPFAM" id="SSF54637">
    <property type="entry name" value="Thioesterase/thiol ester dehydrase-isomerase"/>
    <property type="match status" value="1"/>
</dbReference>
<dbReference type="Pfam" id="PF13279">
    <property type="entry name" value="4HBT_2"/>
    <property type="match status" value="1"/>
</dbReference>